<accession>A0A024GJ38</accession>
<keyword evidence="7" id="KW-0227">DNA damage</keyword>
<dbReference type="STRING" id="65357.A0A024GJ38"/>
<dbReference type="InParanoid" id="A0A024GJ38"/>
<dbReference type="PANTHER" id="PTHR11081">
    <property type="entry name" value="FLAP ENDONUCLEASE FAMILY MEMBER"/>
    <property type="match status" value="1"/>
</dbReference>
<feature type="domain" description="XPG N-terminal" evidence="18">
    <location>
        <begin position="1"/>
        <end position="99"/>
    </location>
</feature>
<dbReference type="FunFam" id="3.40.50.1010:FF:000002">
    <property type="entry name" value="Exonuclease 1, putative"/>
    <property type="match status" value="1"/>
</dbReference>
<evidence type="ECO:0000256" key="3">
    <source>
        <dbReference type="ARBA" id="ARBA00010563"/>
    </source>
</evidence>
<reference evidence="19 20" key="1">
    <citation type="submission" date="2012-05" db="EMBL/GenBank/DDBJ databases">
        <title>Recombination and specialization in a pathogen metapopulation.</title>
        <authorList>
            <person name="Gardiner A."/>
            <person name="Kemen E."/>
            <person name="Schultz-Larsen T."/>
            <person name="MacLean D."/>
            <person name="Van Oosterhout C."/>
            <person name="Jones J.D.G."/>
        </authorList>
    </citation>
    <scope>NUCLEOTIDE SEQUENCE [LARGE SCALE GENOMIC DNA]</scope>
    <source>
        <strain evidence="19 20">Ac Nc2</strain>
    </source>
</reference>
<evidence type="ECO:0000256" key="7">
    <source>
        <dbReference type="ARBA" id="ARBA00022763"/>
    </source>
</evidence>
<dbReference type="Gene3D" id="3.40.50.1010">
    <property type="entry name" value="5'-nuclease"/>
    <property type="match status" value="1"/>
</dbReference>
<gene>
    <name evidence="19" type="ORF">BN9_077400</name>
</gene>
<comment type="subcellular location">
    <subcellularLocation>
        <location evidence="2">Nucleus</location>
    </subcellularLocation>
</comment>
<dbReference type="SMART" id="SM00279">
    <property type="entry name" value="HhH2"/>
    <property type="match status" value="1"/>
</dbReference>
<keyword evidence="13" id="KW-0496">Mitochondrion</keyword>
<protein>
    <submittedName>
        <fullName evidence="19">Uncharacterized protein</fullName>
    </submittedName>
</protein>
<evidence type="ECO:0000256" key="14">
    <source>
        <dbReference type="ARBA" id="ARBA00023204"/>
    </source>
</evidence>
<evidence type="ECO:0000259" key="17">
    <source>
        <dbReference type="SMART" id="SM00484"/>
    </source>
</evidence>
<dbReference type="CDD" id="cd09908">
    <property type="entry name" value="H3TH_EXO1"/>
    <property type="match status" value="1"/>
</dbReference>
<evidence type="ECO:0000256" key="4">
    <source>
        <dbReference type="ARBA" id="ARBA00022553"/>
    </source>
</evidence>
<keyword evidence="4" id="KW-0597">Phosphoprotein</keyword>
<evidence type="ECO:0000256" key="5">
    <source>
        <dbReference type="ARBA" id="ARBA00022722"/>
    </source>
</evidence>
<dbReference type="OrthoDB" id="26491at2759"/>
<dbReference type="InterPro" id="IPR037315">
    <property type="entry name" value="EXO1_H3TH"/>
</dbReference>
<keyword evidence="6" id="KW-0479">Metal-binding</keyword>
<evidence type="ECO:0000256" key="10">
    <source>
        <dbReference type="ARBA" id="ARBA00022842"/>
    </source>
</evidence>
<dbReference type="GO" id="GO:0035312">
    <property type="term" value="F:5'-3' DNA exonuclease activity"/>
    <property type="evidence" value="ECO:0007669"/>
    <property type="project" value="InterPro"/>
</dbReference>
<dbReference type="GO" id="GO:0006281">
    <property type="term" value="P:DNA repair"/>
    <property type="evidence" value="ECO:0007669"/>
    <property type="project" value="UniProtKB-KW"/>
</dbReference>
<dbReference type="GO" id="GO:0003677">
    <property type="term" value="F:DNA binding"/>
    <property type="evidence" value="ECO:0007669"/>
    <property type="project" value="UniProtKB-KW"/>
</dbReference>
<evidence type="ECO:0000256" key="2">
    <source>
        <dbReference type="ARBA" id="ARBA00004123"/>
    </source>
</evidence>
<keyword evidence="15" id="KW-0539">Nucleus</keyword>
<dbReference type="InterPro" id="IPR006086">
    <property type="entry name" value="XPG-I_dom"/>
</dbReference>
<evidence type="ECO:0000256" key="12">
    <source>
        <dbReference type="ARBA" id="ARBA00023125"/>
    </source>
</evidence>
<dbReference type="SMART" id="SM00485">
    <property type="entry name" value="XPGN"/>
    <property type="match status" value="1"/>
</dbReference>
<dbReference type="InterPro" id="IPR036279">
    <property type="entry name" value="5-3_exonuclease_C_sf"/>
</dbReference>
<comment type="caution">
    <text evidence="19">The sequence shown here is derived from an EMBL/GenBank/DDBJ whole genome shotgun (WGS) entry which is preliminary data.</text>
</comment>
<dbReference type="PRINTS" id="PR00853">
    <property type="entry name" value="XPGRADSUPER"/>
</dbReference>
<dbReference type="InterPro" id="IPR006085">
    <property type="entry name" value="XPG_DNA_repair_N"/>
</dbReference>
<evidence type="ECO:0000259" key="18">
    <source>
        <dbReference type="SMART" id="SM00485"/>
    </source>
</evidence>
<evidence type="ECO:0000313" key="20">
    <source>
        <dbReference type="Proteomes" id="UP000053237"/>
    </source>
</evidence>
<evidence type="ECO:0000256" key="1">
    <source>
        <dbReference type="ARBA" id="ARBA00001946"/>
    </source>
</evidence>
<dbReference type="Pfam" id="PF00752">
    <property type="entry name" value="XPG_N"/>
    <property type="match status" value="1"/>
</dbReference>
<evidence type="ECO:0000256" key="15">
    <source>
        <dbReference type="ARBA" id="ARBA00023242"/>
    </source>
</evidence>
<keyword evidence="5" id="KW-0540">Nuclease</keyword>
<proteinExistence type="inferred from homology"/>
<dbReference type="AlphaFoldDB" id="A0A024GJ38"/>
<dbReference type="SUPFAM" id="SSF88723">
    <property type="entry name" value="PIN domain-like"/>
    <property type="match status" value="1"/>
</dbReference>
<keyword evidence="20" id="KW-1185">Reference proteome</keyword>
<name>A0A024GJ38_9STRA</name>
<evidence type="ECO:0000256" key="16">
    <source>
        <dbReference type="SAM" id="MobiDB-lite"/>
    </source>
</evidence>
<organism evidence="19 20">
    <name type="scientific">Albugo candida</name>
    <dbReference type="NCBI Taxonomy" id="65357"/>
    <lineage>
        <taxon>Eukaryota</taxon>
        <taxon>Sar</taxon>
        <taxon>Stramenopiles</taxon>
        <taxon>Oomycota</taxon>
        <taxon>Peronosporomycetes</taxon>
        <taxon>Albuginales</taxon>
        <taxon>Albuginaceae</taxon>
        <taxon>Albugo</taxon>
    </lineage>
</organism>
<comment type="cofactor">
    <cofactor evidence="1">
        <name>Mg(2+)</name>
        <dbReference type="ChEBI" id="CHEBI:18420"/>
    </cofactor>
</comment>
<dbReference type="Proteomes" id="UP000053237">
    <property type="component" value="Unassembled WGS sequence"/>
</dbReference>
<dbReference type="Pfam" id="PF00867">
    <property type="entry name" value="XPG_I"/>
    <property type="match status" value="1"/>
</dbReference>
<dbReference type="SUPFAM" id="SSF47807">
    <property type="entry name" value="5' to 3' exonuclease, C-terminal subdomain"/>
    <property type="match status" value="1"/>
</dbReference>
<dbReference type="FunFam" id="1.10.150.20:FF:000011">
    <property type="entry name" value="exonuclease 1"/>
    <property type="match status" value="1"/>
</dbReference>
<dbReference type="GO" id="GO:0017108">
    <property type="term" value="F:5'-flap endonuclease activity"/>
    <property type="evidence" value="ECO:0007669"/>
    <property type="project" value="TreeGrafter"/>
</dbReference>
<keyword evidence="10" id="KW-0460">Magnesium</keyword>
<dbReference type="EMBL" id="CAIX01000141">
    <property type="protein sequence ID" value="CCI46785.1"/>
    <property type="molecule type" value="Genomic_DNA"/>
</dbReference>
<dbReference type="InterPro" id="IPR008918">
    <property type="entry name" value="HhH2"/>
</dbReference>
<feature type="domain" description="XPG-I" evidence="17">
    <location>
        <begin position="138"/>
        <end position="211"/>
    </location>
</feature>
<dbReference type="InterPro" id="IPR006084">
    <property type="entry name" value="XPG/Rad2"/>
</dbReference>
<keyword evidence="8" id="KW-0378">Hydrolase</keyword>
<feature type="region of interest" description="Disordered" evidence="16">
    <location>
        <begin position="381"/>
        <end position="406"/>
    </location>
</feature>
<dbReference type="Gene3D" id="1.10.150.20">
    <property type="entry name" value="5' to 3' exonuclease, C-terminal subdomain"/>
    <property type="match status" value="1"/>
</dbReference>
<dbReference type="SMART" id="SM00484">
    <property type="entry name" value="XPGI"/>
    <property type="match status" value="1"/>
</dbReference>
<comment type="similarity">
    <text evidence="3">Belongs to the XPG/RAD2 endonuclease family. EXO1 subfamily.</text>
</comment>
<evidence type="ECO:0000256" key="11">
    <source>
        <dbReference type="ARBA" id="ARBA00022881"/>
    </source>
</evidence>
<dbReference type="GO" id="GO:0005634">
    <property type="term" value="C:nucleus"/>
    <property type="evidence" value="ECO:0007669"/>
    <property type="project" value="UniProtKB-SubCell"/>
</dbReference>
<keyword evidence="14" id="KW-0234">DNA repair</keyword>
<sequence length="531" mass="60623">MGITGLLPLLKSISEEKTLAEYRGETLAVDGYCWLHQVMHRCGVDDFLDPKSERYIDYFLARVDNLVRQGVSPYIVFDGGPLPSKAHTEEARRLTRKKNREKAIKFLSQKNKEQARKHFIRSVDISPYMAHRVILRLRQKNIKYVVAPYEADAQLAYLVKRGLVNGVITEDSDCLIFNCDKVVLFKLNYQGAVREIKVQNILKNSEPDLQFFTHDMFIEMCIFSGCDYLANLPRIGLKTSYNLFKKYGSVKKVFQTLRLEGKVNVPESYEDGFARAKLTFKHQRVYDPLEKKLVFLSPPSDELRRQITDWSFLGLDISDAYATAVAIGDIDPITMKCFGTPQSDFPLAQNPFSSVSDKTSTLIVERDKDCQCISSSSLSCETDREESDRGAMSSQSQEASIHTKEADRVLIHPMQKAQEETAFDRMMRAGSQLQKRSLKRKRVEKISKTVSITTLNAKPRFFGLQPLHSSQGPELSILASNQPCNPIPHKIAKAELNTCRMESAIERPEPFQRSNLKFANFRYRNTNETKL</sequence>
<evidence type="ECO:0000256" key="6">
    <source>
        <dbReference type="ARBA" id="ARBA00022723"/>
    </source>
</evidence>
<keyword evidence="12" id="KW-0238">DNA-binding</keyword>
<dbReference type="CDD" id="cd09857">
    <property type="entry name" value="PIN_EXO1"/>
    <property type="match status" value="1"/>
</dbReference>
<evidence type="ECO:0000256" key="13">
    <source>
        <dbReference type="ARBA" id="ARBA00023128"/>
    </source>
</evidence>
<dbReference type="PANTHER" id="PTHR11081:SF65">
    <property type="entry name" value="DNA DAMAGE-INDUCIBLE PROTEIN DIN7-RELATED"/>
    <property type="match status" value="1"/>
</dbReference>
<dbReference type="GO" id="GO:0046872">
    <property type="term" value="F:metal ion binding"/>
    <property type="evidence" value="ECO:0007669"/>
    <property type="project" value="UniProtKB-KW"/>
</dbReference>
<dbReference type="InterPro" id="IPR029060">
    <property type="entry name" value="PIN-like_dom_sf"/>
</dbReference>
<keyword evidence="11" id="KW-0267">Excision nuclease</keyword>
<evidence type="ECO:0000256" key="8">
    <source>
        <dbReference type="ARBA" id="ARBA00022801"/>
    </source>
</evidence>
<dbReference type="InterPro" id="IPR044752">
    <property type="entry name" value="PIN-like_EXO1"/>
</dbReference>
<evidence type="ECO:0000256" key="9">
    <source>
        <dbReference type="ARBA" id="ARBA00022839"/>
    </source>
</evidence>
<evidence type="ECO:0000313" key="19">
    <source>
        <dbReference type="EMBL" id="CCI46785.1"/>
    </source>
</evidence>
<keyword evidence="9" id="KW-0269">Exonuclease</keyword>